<accession>A0A9P8A0Z9</accession>
<dbReference type="EMBL" id="JAIFTL010000252">
    <property type="protein sequence ID" value="KAG9320850.1"/>
    <property type="molecule type" value="Genomic_DNA"/>
</dbReference>
<dbReference type="InterPro" id="IPR052433">
    <property type="entry name" value="X-Pro_dipept-like"/>
</dbReference>
<dbReference type="InterPro" id="IPR036005">
    <property type="entry name" value="Creatinase/aminopeptidase-like"/>
</dbReference>
<feature type="compositionally biased region" description="Low complexity" evidence="7">
    <location>
        <begin position="227"/>
        <end position="245"/>
    </location>
</feature>
<dbReference type="InterPro" id="IPR001131">
    <property type="entry name" value="Peptidase_M24B_aminopep-P_CS"/>
</dbReference>
<comment type="similarity">
    <text evidence="2 6">Belongs to the peptidase M24B family.</text>
</comment>
<proteinExistence type="inferred from homology"/>
<dbReference type="GO" id="GO:0006508">
    <property type="term" value="P:proteolysis"/>
    <property type="evidence" value="ECO:0007669"/>
    <property type="project" value="TreeGrafter"/>
</dbReference>
<protein>
    <recommendedName>
        <fullName evidence="8">Aminopeptidase P N-terminal domain-containing protein</fullName>
    </recommendedName>
</protein>
<evidence type="ECO:0000313" key="10">
    <source>
        <dbReference type="Proteomes" id="UP000717515"/>
    </source>
</evidence>
<dbReference type="GO" id="GO:0030145">
    <property type="term" value="F:manganese ion binding"/>
    <property type="evidence" value="ECO:0007669"/>
    <property type="project" value="InterPro"/>
</dbReference>
<evidence type="ECO:0000256" key="7">
    <source>
        <dbReference type="SAM" id="MobiDB-lite"/>
    </source>
</evidence>
<dbReference type="SUPFAM" id="SSF53092">
    <property type="entry name" value="Creatinase/prolidase N-terminal domain"/>
    <property type="match status" value="1"/>
</dbReference>
<dbReference type="AlphaFoldDB" id="A0A9P8A0Z9"/>
<evidence type="ECO:0000313" key="9">
    <source>
        <dbReference type="EMBL" id="KAG9320850.1"/>
    </source>
</evidence>
<evidence type="ECO:0000256" key="1">
    <source>
        <dbReference type="ARBA" id="ARBA00001936"/>
    </source>
</evidence>
<evidence type="ECO:0000256" key="6">
    <source>
        <dbReference type="RuleBase" id="RU000590"/>
    </source>
</evidence>
<keyword evidence="5" id="KW-0464">Manganese</keyword>
<sequence length="722" mass="79576">MASITTTVKPATATATRKTAACSVPYQQWLECIEQHPLALMLLQYSAAATQAGAVYVFSALWTLGQSLVFMVTAESLACLQSLGWTILQWDSFLLGAVFLTMNIDADALDDQLYPKVLTQPQQYRQGSSSSSSTSASKKVTFDEQVLVVEHAAAQRGLAPLFTHGVIDPHMPLSESPTRSSFHHANVFHDQTMSRKTVLAQMQQEEAEYHLRMAAAGSFSPVSFGSPSSSRSGSCRSSICSVSSDSSDKDSKHARSTASSRIAALFHPHTQHLMTFTKYPAKQHWAKVAKNLGLTEGLVYLKGDVLKERHDTDVELTFRQESNFYYLTGFAEHDAHVLFDLKTQKMTLLPYRLPDDHIVWMGMPATTAELHTKYEADDIRYSTELLATIKESGASTLYVLRQEDAPRDTQLTINAEVLKEAIVNARIYKSAYEIEAMRKINHISSNAHVALMKAAKKSQSEVELDALFRYETARFGARAQAYEPIVGVGANAAILHYGRNSAAFNGNHDQLCLVDAGAEQGCYASDITRTFPLNGKYAGDAKTIYEIVLQMQKAVLESMKPGVQYEAMHRLASKIAVEGLQKAGVLKAEFSVEELLEKHIDGVFFPHGLGHMIGLDVHDVGGYPKGVERIQAPGLQYLRMRRVLEAGFVVTVEPGIYFVEFILNAAKNDEANVGKYINWDVVERFAKVGGVRIEDCVAITETGIDNLTVAPKEIAEIEAIMA</sequence>
<evidence type="ECO:0000256" key="4">
    <source>
        <dbReference type="ARBA" id="ARBA00022801"/>
    </source>
</evidence>
<feature type="region of interest" description="Disordered" evidence="7">
    <location>
        <begin position="227"/>
        <end position="254"/>
    </location>
</feature>
<evidence type="ECO:0000259" key="8">
    <source>
        <dbReference type="SMART" id="SM01011"/>
    </source>
</evidence>
<dbReference type="Proteomes" id="UP000717515">
    <property type="component" value="Unassembled WGS sequence"/>
</dbReference>
<keyword evidence="3 6" id="KW-0479">Metal-binding</keyword>
<dbReference type="CDD" id="cd01087">
    <property type="entry name" value="Prolidase"/>
    <property type="match status" value="1"/>
</dbReference>
<evidence type="ECO:0000256" key="3">
    <source>
        <dbReference type="ARBA" id="ARBA00022723"/>
    </source>
</evidence>
<dbReference type="SUPFAM" id="SSF55920">
    <property type="entry name" value="Creatinase/aminopeptidase"/>
    <property type="match status" value="1"/>
</dbReference>
<dbReference type="FunFam" id="3.90.230.10:FF:000002">
    <property type="entry name" value="Xaa-Pro aminopeptidase 3"/>
    <property type="match status" value="1"/>
</dbReference>
<evidence type="ECO:0000256" key="5">
    <source>
        <dbReference type="ARBA" id="ARBA00023211"/>
    </source>
</evidence>
<dbReference type="Pfam" id="PF00557">
    <property type="entry name" value="Peptidase_M24"/>
    <property type="match status" value="1"/>
</dbReference>
<reference evidence="9" key="1">
    <citation type="submission" date="2021-07" db="EMBL/GenBank/DDBJ databases">
        <title>Draft genome of Mortierella alpina, strain LL118, isolated from an aspen leaf litter sample.</title>
        <authorList>
            <person name="Yang S."/>
            <person name="Vinatzer B.A."/>
        </authorList>
    </citation>
    <scope>NUCLEOTIDE SEQUENCE</scope>
    <source>
        <strain evidence="9">LL118</strain>
    </source>
</reference>
<feature type="domain" description="Aminopeptidase P N-terminal" evidence="8">
    <location>
        <begin position="279"/>
        <end position="408"/>
    </location>
</feature>
<dbReference type="Gene3D" id="3.90.230.10">
    <property type="entry name" value="Creatinase/methionine aminopeptidase superfamily"/>
    <property type="match status" value="1"/>
</dbReference>
<keyword evidence="4" id="KW-0378">Hydrolase</keyword>
<comment type="caution">
    <text evidence="9">The sequence shown here is derived from an EMBL/GenBank/DDBJ whole genome shotgun (WGS) entry which is preliminary data.</text>
</comment>
<name>A0A9P8A0Z9_MORAP</name>
<dbReference type="Pfam" id="PF05195">
    <property type="entry name" value="AMP_N"/>
    <property type="match status" value="1"/>
</dbReference>
<dbReference type="PANTHER" id="PTHR43226:SF1">
    <property type="entry name" value="XAA-PRO DIPEPTIDASE"/>
    <property type="match status" value="1"/>
</dbReference>
<dbReference type="Gene3D" id="3.40.350.10">
    <property type="entry name" value="Creatinase/prolidase N-terminal domain"/>
    <property type="match status" value="1"/>
</dbReference>
<comment type="cofactor">
    <cofactor evidence="1">
        <name>Mn(2+)</name>
        <dbReference type="ChEBI" id="CHEBI:29035"/>
    </cofactor>
</comment>
<dbReference type="GO" id="GO:0070006">
    <property type="term" value="F:metalloaminopeptidase activity"/>
    <property type="evidence" value="ECO:0007669"/>
    <property type="project" value="InterPro"/>
</dbReference>
<dbReference type="InterPro" id="IPR000994">
    <property type="entry name" value="Pept_M24"/>
</dbReference>
<gene>
    <name evidence="9" type="ORF">KVV02_001862</name>
</gene>
<organism evidence="9 10">
    <name type="scientific">Mortierella alpina</name>
    <name type="common">Oleaginous fungus</name>
    <name type="synonym">Mortierella renispora</name>
    <dbReference type="NCBI Taxonomy" id="64518"/>
    <lineage>
        <taxon>Eukaryota</taxon>
        <taxon>Fungi</taxon>
        <taxon>Fungi incertae sedis</taxon>
        <taxon>Mucoromycota</taxon>
        <taxon>Mortierellomycotina</taxon>
        <taxon>Mortierellomycetes</taxon>
        <taxon>Mortierellales</taxon>
        <taxon>Mortierellaceae</taxon>
        <taxon>Mortierella</taxon>
    </lineage>
</organism>
<dbReference type="PANTHER" id="PTHR43226">
    <property type="entry name" value="XAA-PRO AMINOPEPTIDASE 3"/>
    <property type="match status" value="1"/>
</dbReference>
<dbReference type="PROSITE" id="PS00491">
    <property type="entry name" value="PROLINE_PEPTIDASE"/>
    <property type="match status" value="1"/>
</dbReference>
<dbReference type="SMART" id="SM01011">
    <property type="entry name" value="AMP_N"/>
    <property type="match status" value="1"/>
</dbReference>
<evidence type="ECO:0000256" key="2">
    <source>
        <dbReference type="ARBA" id="ARBA00008766"/>
    </source>
</evidence>
<dbReference type="InterPro" id="IPR029149">
    <property type="entry name" value="Creatin/AminoP/Spt16_N"/>
</dbReference>
<dbReference type="InterPro" id="IPR007865">
    <property type="entry name" value="Aminopep_P_N"/>
</dbReference>